<accession>A0A449B6U3</accession>
<dbReference type="EMBL" id="LR215039">
    <property type="protein sequence ID" value="VEU76228.1"/>
    <property type="molecule type" value="Genomic_DNA"/>
</dbReference>
<dbReference type="Proteomes" id="UP000289497">
    <property type="component" value="Chromosome"/>
</dbReference>
<proteinExistence type="predicted"/>
<reference evidence="1 2" key="1">
    <citation type="submission" date="2019-01" db="EMBL/GenBank/DDBJ databases">
        <authorList>
            <consortium name="Pathogen Informatics"/>
        </authorList>
    </citation>
    <scope>NUCLEOTIDE SEQUENCE [LARGE SCALE GENOMIC DNA]</scope>
    <source>
        <strain evidence="1 2">NCTC10179</strain>
    </source>
</reference>
<evidence type="ECO:0000313" key="2">
    <source>
        <dbReference type="Proteomes" id="UP000289497"/>
    </source>
</evidence>
<dbReference type="KEGG" id="mcou:NCTC10179_00401"/>
<dbReference type="RefSeq" id="WP_129693762.1">
    <property type="nucleotide sequence ID" value="NZ_LR215039.1"/>
</dbReference>
<protein>
    <submittedName>
        <fullName evidence="1">Uncharacterized protein</fullName>
    </submittedName>
</protein>
<keyword evidence="2" id="KW-1185">Reference proteome</keyword>
<evidence type="ECO:0000313" key="1">
    <source>
        <dbReference type="EMBL" id="VEU76228.1"/>
    </source>
</evidence>
<sequence>MKALSKEKQNEIKEYQKKLNESELKEYVSLKRKIFKHQPIFDYYQESYQMLVEIYELDISLDNLKEIYKILQLDKSSKWVEISFESKWVKSYKEWYEFLDEFFKSYGIDSSWFLKLSLDLLNNFNKNHKYIGLDFEYEEELELYCKEQIMLSAIDYLLLDKKEKERQKRNKYEKRTKNN</sequence>
<organism evidence="1 2">
    <name type="scientific">Mycoplasmopsis columboralis</name>
    <dbReference type="NCBI Taxonomy" id="171282"/>
    <lineage>
        <taxon>Bacteria</taxon>
        <taxon>Bacillati</taxon>
        <taxon>Mycoplasmatota</taxon>
        <taxon>Mycoplasmoidales</taxon>
        <taxon>Metamycoplasmataceae</taxon>
        <taxon>Mycoplasmopsis</taxon>
    </lineage>
</organism>
<name>A0A449B6U3_9BACT</name>
<gene>
    <name evidence="1" type="ORF">NCTC10179_00401</name>
</gene>
<dbReference type="AlphaFoldDB" id="A0A449B6U3"/>